<gene>
    <name evidence="4" type="ORF">NRB20_52580</name>
</gene>
<sequence length="206" mass="22452">MNTCTKRYSQPVPRPLDQARRAALLAGVIAYIGDHGLVELSLRPLADYLGTSSRMLIHYFGSKEQMLIAALETQRPDIAGLFAGVIDIDMLRRRMIESFCVNTTSDWVTSTGVLMQVLGVSTVPASPFSAYANDAVHILIHALTDVLQSLDPDLPDPESTATLLISGIRGLLQDRLVTGDTTRVSKAARLLINQCLPPTNTRTPTH</sequence>
<evidence type="ECO:0000259" key="3">
    <source>
        <dbReference type="PROSITE" id="PS50977"/>
    </source>
</evidence>
<name>A0A7K0D8N2_9NOCA</name>
<dbReference type="InterPro" id="IPR009057">
    <property type="entry name" value="Homeodomain-like_sf"/>
</dbReference>
<dbReference type="Pfam" id="PF00440">
    <property type="entry name" value="TetR_N"/>
    <property type="match status" value="1"/>
</dbReference>
<proteinExistence type="predicted"/>
<organism evidence="4 5">
    <name type="scientific">Nocardia macrotermitis</name>
    <dbReference type="NCBI Taxonomy" id="2585198"/>
    <lineage>
        <taxon>Bacteria</taxon>
        <taxon>Bacillati</taxon>
        <taxon>Actinomycetota</taxon>
        <taxon>Actinomycetes</taxon>
        <taxon>Mycobacteriales</taxon>
        <taxon>Nocardiaceae</taxon>
        <taxon>Nocardia</taxon>
    </lineage>
</organism>
<feature type="DNA-binding region" description="H-T-H motif" evidence="2">
    <location>
        <begin position="41"/>
        <end position="60"/>
    </location>
</feature>
<evidence type="ECO:0000256" key="2">
    <source>
        <dbReference type="PROSITE-ProRule" id="PRU00335"/>
    </source>
</evidence>
<dbReference type="GO" id="GO:0003677">
    <property type="term" value="F:DNA binding"/>
    <property type="evidence" value="ECO:0007669"/>
    <property type="project" value="UniProtKB-UniRule"/>
</dbReference>
<dbReference type="OrthoDB" id="5177743at2"/>
<dbReference type="InterPro" id="IPR001647">
    <property type="entry name" value="HTH_TetR"/>
</dbReference>
<protein>
    <recommendedName>
        <fullName evidence="3">HTH tetR-type domain-containing protein</fullName>
    </recommendedName>
</protein>
<comment type="caution">
    <text evidence="4">The sequence shown here is derived from an EMBL/GenBank/DDBJ whole genome shotgun (WGS) entry which is preliminary data.</text>
</comment>
<keyword evidence="5" id="KW-1185">Reference proteome</keyword>
<evidence type="ECO:0000256" key="1">
    <source>
        <dbReference type="ARBA" id="ARBA00023125"/>
    </source>
</evidence>
<dbReference type="PROSITE" id="PS50977">
    <property type="entry name" value="HTH_TETR_2"/>
    <property type="match status" value="1"/>
</dbReference>
<accession>A0A7K0D8N2</accession>
<dbReference type="SUPFAM" id="SSF46689">
    <property type="entry name" value="Homeodomain-like"/>
    <property type="match status" value="1"/>
</dbReference>
<feature type="domain" description="HTH tetR-type" evidence="3">
    <location>
        <begin position="18"/>
        <end position="78"/>
    </location>
</feature>
<dbReference type="EMBL" id="WEGK01000012">
    <property type="protein sequence ID" value="MQY22145.1"/>
    <property type="molecule type" value="Genomic_DNA"/>
</dbReference>
<evidence type="ECO:0000313" key="5">
    <source>
        <dbReference type="Proteomes" id="UP000438448"/>
    </source>
</evidence>
<dbReference type="Proteomes" id="UP000438448">
    <property type="component" value="Unassembled WGS sequence"/>
</dbReference>
<keyword evidence="1 2" id="KW-0238">DNA-binding</keyword>
<evidence type="ECO:0000313" key="4">
    <source>
        <dbReference type="EMBL" id="MQY22145.1"/>
    </source>
</evidence>
<dbReference type="Gene3D" id="1.10.357.10">
    <property type="entry name" value="Tetracycline Repressor, domain 2"/>
    <property type="match status" value="1"/>
</dbReference>
<reference evidence="4 5" key="1">
    <citation type="submission" date="2019-10" db="EMBL/GenBank/DDBJ databases">
        <title>Nocardia macrotermitis sp. nov. and Nocardia aurantia sp. nov., isolated from the gut of fungus growing-termite Macrotermes natalensis.</title>
        <authorList>
            <person name="Benndorf R."/>
            <person name="Schwitalla J."/>
            <person name="Martin K."/>
            <person name="De Beer W."/>
            <person name="Kaster A.-K."/>
            <person name="Vollmers J."/>
            <person name="Poulsen M."/>
            <person name="Beemelmanns C."/>
        </authorList>
    </citation>
    <scope>NUCLEOTIDE SEQUENCE [LARGE SCALE GENOMIC DNA]</scope>
    <source>
        <strain evidence="4 5">RB20</strain>
    </source>
</reference>
<dbReference type="AlphaFoldDB" id="A0A7K0D8N2"/>